<sequence>MKKYIIFSIAIFVILISSACSANGEEIIIPISKEVSETSPIGQKIEEEEILKFVILSNVSIKETYRTHYGFVRLVEKTLGKPVEIIQKKTYDEVLQAFETGEVDLGFVCGYLSVLGDEKGVMDKLVMPIVDGESKYTSYIITKDTEEINSLFDLQGKSFAFSDPSSFSGYLVPKHLIKTAGFDFDQFFSSSFFTYSHDHSVAAVANDLVDATAVYSTSYEKLKSENSPLVKETKVIAEGPYVGNHPIVVNPEMDELFREELKEIFLNMHKDKEGKVVLNQLNYDYFVDVDEDLYSPIQSMINDLGNSDD</sequence>
<evidence type="ECO:0000313" key="4">
    <source>
        <dbReference type="EMBL" id="OIJ08226.1"/>
    </source>
</evidence>
<feature type="chain" id="PRO_5038347575" description="Phosphonate ABC transporter substrate-binding protein" evidence="3">
    <location>
        <begin position="23"/>
        <end position="309"/>
    </location>
</feature>
<proteinExistence type="inferred from homology"/>
<dbReference type="Gene3D" id="3.40.190.10">
    <property type="entry name" value="Periplasmic binding protein-like II"/>
    <property type="match status" value="2"/>
</dbReference>
<protein>
    <recommendedName>
        <fullName evidence="6">Phosphonate ABC transporter substrate-binding protein</fullName>
    </recommendedName>
</protein>
<accession>A0A1S2L7A5</accession>
<dbReference type="PANTHER" id="PTHR35841">
    <property type="entry name" value="PHOSPHONATES-BINDING PERIPLASMIC PROTEIN"/>
    <property type="match status" value="1"/>
</dbReference>
<dbReference type="RefSeq" id="WP_071314771.1">
    <property type="nucleotide sequence ID" value="NZ_MLQQ01000055.1"/>
</dbReference>
<keyword evidence="5" id="KW-1185">Reference proteome</keyword>
<dbReference type="AlphaFoldDB" id="A0A1S2L7A5"/>
<dbReference type="PANTHER" id="PTHR35841:SF1">
    <property type="entry name" value="PHOSPHONATES-BINDING PERIPLASMIC PROTEIN"/>
    <property type="match status" value="1"/>
</dbReference>
<evidence type="ECO:0000313" key="5">
    <source>
        <dbReference type="Proteomes" id="UP000180098"/>
    </source>
</evidence>
<feature type="signal peptide" evidence="3">
    <location>
        <begin position="1"/>
        <end position="22"/>
    </location>
</feature>
<reference evidence="4 5" key="1">
    <citation type="submission" date="2016-10" db="EMBL/GenBank/DDBJ databases">
        <title>Draft genome sequences of four alkaliphilic bacteria belonging to the Anaerobacillus genus.</title>
        <authorList>
            <person name="Bassil N.M."/>
            <person name="Lloyd J.R."/>
        </authorList>
    </citation>
    <scope>NUCLEOTIDE SEQUENCE [LARGE SCALE GENOMIC DNA]</scope>
    <source>
        <strain evidence="4 5">DSM 15340</strain>
    </source>
</reference>
<dbReference type="NCBIfam" id="TIGR01098">
    <property type="entry name" value="3A0109s03R"/>
    <property type="match status" value="1"/>
</dbReference>
<dbReference type="EMBL" id="MLQQ01000055">
    <property type="protein sequence ID" value="OIJ08226.1"/>
    <property type="molecule type" value="Genomic_DNA"/>
</dbReference>
<dbReference type="OrthoDB" id="9781943at2"/>
<organism evidence="4 5">
    <name type="scientific">Anaerobacillus arseniciselenatis</name>
    <dbReference type="NCBI Taxonomy" id="85682"/>
    <lineage>
        <taxon>Bacteria</taxon>
        <taxon>Bacillati</taxon>
        <taxon>Bacillota</taxon>
        <taxon>Bacilli</taxon>
        <taxon>Bacillales</taxon>
        <taxon>Bacillaceae</taxon>
        <taxon>Anaerobacillus</taxon>
    </lineage>
</organism>
<keyword evidence="2 3" id="KW-0732">Signal</keyword>
<evidence type="ECO:0000256" key="3">
    <source>
        <dbReference type="SAM" id="SignalP"/>
    </source>
</evidence>
<evidence type="ECO:0000256" key="2">
    <source>
        <dbReference type="ARBA" id="ARBA00022729"/>
    </source>
</evidence>
<dbReference type="InterPro" id="IPR005770">
    <property type="entry name" value="PhnD"/>
</dbReference>
<gene>
    <name evidence="4" type="ORF">BKP35_18020</name>
</gene>
<evidence type="ECO:0000256" key="1">
    <source>
        <dbReference type="ARBA" id="ARBA00007162"/>
    </source>
</evidence>
<dbReference type="PROSITE" id="PS51257">
    <property type="entry name" value="PROKAR_LIPOPROTEIN"/>
    <property type="match status" value="1"/>
</dbReference>
<dbReference type="SUPFAM" id="SSF53850">
    <property type="entry name" value="Periplasmic binding protein-like II"/>
    <property type="match status" value="1"/>
</dbReference>
<dbReference type="Pfam" id="PF12974">
    <property type="entry name" value="Phosphonate-bd"/>
    <property type="match status" value="1"/>
</dbReference>
<dbReference type="GO" id="GO:0043190">
    <property type="term" value="C:ATP-binding cassette (ABC) transporter complex"/>
    <property type="evidence" value="ECO:0007669"/>
    <property type="project" value="InterPro"/>
</dbReference>
<dbReference type="Proteomes" id="UP000180098">
    <property type="component" value="Unassembled WGS sequence"/>
</dbReference>
<comment type="caution">
    <text evidence="4">The sequence shown here is derived from an EMBL/GenBank/DDBJ whole genome shotgun (WGS) entry which is preliminary data.</text>
</comment>
<evidence type="ECO:0008006" key="6">
    <source>
        <dbReference type="Google" id="ProtNLM"/>
    </source>
</evidence>
<dbReference type="GO" id="GO:0055085">
    <property type="term" value="P:transmembrane transport"/>
    <property type="evidence" value="ECO:0007669"/>
    <property type="project" value="InterPro"/>
</dbReference>
<comment type="similarity">
    <text evidence="1">Belongs to the phosphate/phosphite/phosphonate binding protein family.</text>
</comment>
<name>A0A1S2L7A5_9BACI</name>